<keyword evidence="2" id="KW-1185">Reference proteome</keyword>
<proteinExistence type="predicted"/>
<reference evidence="1 2" key="1">
    <citation type="submission" date="2018-09" db="EMBL/GenBank/DDBJ databases">
        <title>Novel species of Arthrobacter.</title>
        <authorList>
            <person name="Liu Q."/>
            <person name="Xin Y.-H."/>
        </authorList>
    </citation>
    <scope>NUCLEOTIDE SEQUENCE [LARGE SCALE GENOMIC DNA]</scope>
    <source>
        <strain evidence="1 2">Hz2</strain>
    </source>
</reference>
<sequence length="180" mass="19167">MQNDDTLTAMTFAGFSAYETWTRYCSMGGCTGYFEVDAYLHGLYGVGREDADLVSRAVNGLIDGACPADEAGFCRAPYSWTSNSEQPSYDAVLDGAIDVMTGEMTGDLDWLDDGPILVEVDDLVGPHSPDTFGSMLLTGLDVSCLSGRPGIPLPPGAPLELLREVLDSGIIGRIVSGERE</sequence>
<accession>A0A3A5MG96</accession>
<evidence type="ECO:0000313" key="1">
    <source>
        <dbReference type="EMBL" id="RJT83393.1"/>
    </source>
</evidence>
<organism evidence="1 2">
    <name type="scientific">Arthrobacter cheniae</name>
    <dbReference type="NCBI Taxonomy" id="1258888"/>
    <lineage>
        <taxon>Bacteria</taxon>
        <taxon>Bacillati</taxon>
        <taxon>Actinomycetota</taxon>
        <taxon>Actinomycetes</taxon>
        <taxon>Micrococcales</taxon>
        <taxon>Micrococcaceae</taxon>
        <taxon>Arthrobacter</taxon>
    </lineage>
</organism>
<dbReference type="OrthoDB" id="4935951at2"/>
<gene>
    <name evidence="1" type="ORF">D6T63_02860</name>
</gene>
<evidence type="ECO:0000313" key="2">
    <source>
        <dbReference type="Proteomes" id="UP000272560"/>
    </source>
</evidence>
<dbReference type="EMBL" id="QZVT01000001">
    <property type="protein sequence ID" value="RJT83393.1"/>
    <property type="molecule type" value="Genomic_DNA"/>
</dbReference>
<protein>
    <submittedName>
        <fullName evidence="1">Uncharacterized protein</fullName>
    </submittedName>
</protein>
<dbReference type="Proteomes" id="UP000272560">
    <property type="component" value="Unassembled WGS sequence"/>
</dbReference>
<dbReference type="RefSeq" id="WP_120147476.1">
    <property type="nucleotide sequence ID" value="NZ_QZVT01000001.1"/>
</dbReference>
<comment type="caution">
    <text evidence="1">The sequence shown here is derived from an EMBL/GenBank/DDBJ whole genome shotgun (WGS) entry which is preliminary data.</text>
</comment>
<name>A0A3A5MG96_9MICC</name>
<dbReference type="AlphaFoldDB" id="A0A3A5MG96"/>